<dbReference type="Gene3D" id="3.60.21.10">
    <property type="match status" value="1"/>
</dbReference>
<evidence type="ECO:0000313" key="6">
    <source>
        <dbReference type="Proteomes" id="UP000017938"/>
    </source>
</evidence>
<protein>
    <submittedName>
        <fullName evidence="5">Putative phosphohydrolase</fullName>
    </submittedName>
</protein>
<proteinExistence type="predicted"/>
<keyword evidence="2" id="KW-0472">Membrane</keyword>
<dbReference type="InterPro" id="IPR051918">
    <property type="entry name" value="STPP_CPPED1"/>
</dbReference>
<feature type="chain" id="PRO_5004419972" evidence="3">
    <location>
        <begin position="46"/>
        <end position="502"/>
    </location>
</feature>
<name>R6TWH0_9BACT</name>
<dbReference type="GO" id="GO:0016787">
    <property type="term" value="F:hydrolase activity"/>
    <property type="evidence" value="ECO:0007669"/>
    <property type="project" value="UniProtKB-KW"/>
</dbReference>
<dbReference type="STRING" id="1263015.BN580_00516"/>
<feature type="compositionally biased region" description="Polar residues" evidence="1">
    <location>
        <begin position="453"/>
        <end position="470"/>
    </location>
</feature>
<reference evidence="5" key="1">
    <citation type="submission" date="2012-11" db="EMBL/GenBank/DDBJ databases">
        <title>Dependencies among metagenomic species, viruses, plasmids and units of genetic variation.</title>
        <authorList>
            <person name="Nielsen H.B."/>
            <person name="Almeida M."/>
            <person name="Juncker A.S."/>
            <person name="Rasmussen S."/>
            <person name="Li J."/>
            <person name="Sunagawa S."/>
            <person name="Plichta D."/>
            <person name="Gautier L."/>
            <person name="Le Chatelier E."/>
            <person name="Peletier E."/>
            <person name="Bonde I."/>
            <person name="Nielsen T."/>
            <person name="Manichanh C."/>
            <person name="Arumugam M."/>
            <person name="Batto J."/>
            <person name="Santos M.B.Q.D."/>
            <person name="Blom N."/>
            <person name="Borruel N."/>
            <person name="Burgdorf K.S."/>
            <person name="Boumezbeur F."/>
            <person name="Casellas F."/>
            <person name="Dore J."/>
            <person name="Guarner F."/>
            <person name="Hansen T."/>
            <person name="Hildebrand F."/>
            <person name="Kaas R.S."/>
            <person name="Kennedy S."/>
            <person name="Kristiansen K."/>
            <person name="Kultima J.R."/>
            <person name="Leonard P."/>
            <person name="Levenez F."/>
            <person name="Lund O."/>
            <person name="Moumen B."/>
            <person name="Le Paslier D."/>
            <person name="Pons N."/>
            <person name="Pedersen O."/>
            <person name="Prifti E."/>
            <person name="Qin J."/>
            <person name="Raes J."/>
            <person name="Tap J."/>
            <person name="Tims S."/>
            <person name="Ussery D.W."/>
            <person name="Yamada T."/>
            <person name="MetaHit consortium"/>
            <person name="Renault P."/>
            <person name="Sicheritz-Ponten T."/>
            <person name="Bork P."/>
            <person name="Wang J."/>
            <person name="Brunak S."/>
            <person name="Ehrlich S.D."/>
        </authorList>
    </citation>
    <scope>NUCLEOTIDE SEQUENCE [LARGE SCALE GENOMIC DNA]</scope>
</reference>
<evidence type="ECO:0000256" key="1">
    <source>
        <dbReference type="SAM" id="MobiDB-lite"/>
    </source>
</evidence>
<evidence type="ECO:0000259" key="4">
    <source>
        <dbReference type="Pfam" id="PF00149"/>
    </source>
</evidence>
<dbReference type="AlphaFoldDB" id="R6TWH0"/>
<feature type="signal peptide" evidence="3">
    <location>
        <begin position="1"/>
        <end position="45"/>
    </location>
</feature>
<sequence>MPKNPAVPGGQKKVRYSKLKKLNSAVRIAAMLLAALMLAPLPAAAGDTDSGDAGELLVYKAGNSYGNIASGSITLTQPEKRATITHYNLYWGNKDGRIPGYTALKPLSGSGDVLTYNFENTLIPEGTTRIIACAVKGGSETEYASAEVNTDNSFVFGELKYTLGILSDIHIPQNMGDLHVRHFRSALSQIAAVAPGNLGLLTVGDNVDGSNDMPAVVKEQYSNFLKVLGDSEFKDKFYPTIGNHDLFLYNLKKDHDYVAGLFAEYFGHPLDYDVWLNDSLHLVILGDSVGGDNNATITEEQTKWLDGKLSERYGEEGVVTILALHQPLYNTVAGTFPGQGWNGIDESSEPLLRNVLKKYPDAIMVNGHTHWEFDSKGVMTDGGSDLSYIFLVPSCGYLWTDEQKAKTGSQGYVLEVYDNAIRMRGRDFGQDKWAPQADFVIQMKESAKPETSAPATESVPATGTDNQVTSNGGSMKTAAFVLAGVAVAAVVTAIAIPGKKKK</sequence>
<dbReference type="InterPro" id="IPR029052">
    <property type="entry name" value="Metallo-depent_PP-like"/>
</dbReference>
<feature type="domain" description="Calcineurin-like phosphoesterase" evidence="4">
    <location>
        <begin position="163"/>
        <end position="371"/>
    </location>
</feature>
<dbReference type="Pfam" id="PF00149">
    <property type="entry name" value="Metallophos"/>
    <property type="match status" value="1"/>
</dbReference>
<evidence type="ECO:0000313" key="5">
    <source>
        <dbReference type="EMBL" id="CDC77803.1"/>
    </source>
</evidence>
<keyword evidence="5" id="KW-0378">Hydrolase</keyword>
<keyword evidence="2" id="KW-0812">Transmembrane</keyword>
<feature type="region of interest" description="Disordered" evidence="1">
    <location>
        <begin position="445"/>
        <end position="470"/>
    </location>
</feature>
<keyword evidence="3" id="KW-0732">Signal</keyword>
<dbReference type="Proteomes" id="UP000017938">
    <property type="component" value="Unassembled WGS sequence"/>
</dbReference>
<evidence type="ECO:0000256" key="3">
    <source>
        <dbReference type="SAM" id="SignalP"/>
    </source>
</evidence>
<dbReference type="PANTHER" id="PTHR43143:SF1">
    <property type="entry name" value="SERINE_THREONINE-PROTEIN PHOSPHATASE CPPED1"/>
    <property type="match status" value="1"/>
</dbReference>
<organism evidence="5 6">
    <name type="scientific">Candidatus Colimorpha enterica</name>
    <dbReference type="NCBI Taxonomy" id="3083063"/>
    <lineage>
        <taxon>Bacteria</taxon>
        <taxon>Pseudomonadati</taxon>
        <taxon>Bacteroidota</taxon>
        <taxon>Bacteroidia</taxon>
        <taxon>Bacteroidales</taxon>
        <taxon>Candidatus Colimorpha</taxon>
    </lineage>
</organism>
<evidence type="ECO:0000256" key="2">
    <source>
        <dbReference type="SAM" id="Phobius"/>
    </source>
</evidence>
<feature type="transmembrane region" description="Helical" evidence="2">
    <location>
        <begin position="477"/>
        <end position="496"/>
    </location>
</feature>
<dbReference type="SUPFAM" id="SSF56300">
    <property type="entry name" value="Metallo-dependent phosphatases"/>
    <property type="match status" value="1"/>
</dbReference>
<comment type="caution">
    <text evidence="5">The sequence shown here is derived from an EMBL/GenBank/DDBJ whole genome shotgun (WGS) entry which is preliminary data.</text>
</comment>
<gene>
    <name evidence="5" type="ORF">BN580_00516</name>
</gene>
<dbReference type="PANTHER" id="PTHR43143">
    <property type="entry name" value="METALLOPHOSPHOESTERASE, CALCINEURIN SUPERFAMILY"/>
    <property type="match status" value="1"/>
</dbReference>
<dbReference type="EMBL" id="CBFW010000449">
    <property type="protein sequence ID" value="CDC77803.1"/>
    <property type="molecule type" value="Genomic_DNA"/>
</dbReference>
<keyword evidence="2" id="KW-1133">Transmembrane helix</keyword>
<accession>R6TWH0</accession>
<dbReference type="InterPro" id="IPR004843">
    <property type="entry name" value="Calcineurin-like_PHP"/>
</dbReference>